<evidence type="ECO:0000313" key="2">
    <source>
        <dbReference type="Proteomes" id="UP000593571"/>
    </source>
</evidence>
<evidence type="ECO:0000313" key="1">
    <source>
        <dbReference type="EMBL" id="KAF6418741.1"/>
    </source>
</evidence>
<name>A0A7J8D6E9_ROUAE</name>
<accession>A0A7J8D6E9</accession>
<organism evidence="1 2">
    <name type="scientific">Rousettus aegyptiacus</name>
    <name type="common">Egyptian fruit bat</name>
    <name type="synonym">Pteropus aegyptiacus</name>
    <dbReference type="NCBI Taxonomy" id="9407"/>
    <lineage>
        <taxon>Eukaryota</taxon>
        <taxon>Metazoa</taxon>
        <taxon>Chordata</taxon>
        <taxon>Craniata</taxon>
        <taxon>Vertebrata</taxon>
        <taxon>Euteleostomi</taxon>
        <taxon>Mammalia</taxon>
        <taxon>Eutheria</taxon>
        <taxon>Laurasiatheria</taxon>
        <taxon>Chiroptera</taxon>
        <taxon>Yinpterochiroptera</taxon>
        <taxon>Pteropodoidea</taxon>
        <taxon>Pteropodidae</taxon>
        <taxon>Rousettinae</taxon>
        <taxon>Rousettus</taxon>
    </lineage>
</organism>
<dbReference type="Proteomes" id="UP000593571">
    <property type="component" value="Unassembled WGS sequence"/>
</dbReference>
<reference evidence="1 2" key="1">
    <citation type="journal article" date="2020" name="Nature">
        <title>Six reference-quality genomes reveal evolution of bat adaptations.</title>
        <authorList>
            <person name="Jebb D."/>
            <person name="Huang Z."/>
            <person name="Pippel M."/>
            <person name="Hughes G.M."/>
            <person name="Lavrichenko K."/>
            <person name="Devanna P."/>
            <person name="Winkler S."/>
            <person name="Jermiin L.S."/>
            <person name="Skirmuntt E.C."/>
            <person name="Katzourakis A."/>
            <person name="Burkitt-Gray L."/>
            <person name="Ray D.A."/>
            <person name="Sullivan K.A.M."/>
            <person name="Roscito J.G."/>
            <person name="Kirilenko B.M."/>
            <person name="Davalos L.M."/>
            <person name="Corthals A.P."/>
            <person name="Power M.L."/>
            <person name="Jones G."/>
            <person name="Ransome R.D."/>
            <person name="Dechmann D.K.N."/>
            <person name="Locatelli A.G."/>
            <person name="Puechmaille S.J."/>
            <person name="Fedrigo O."/>
            <person name="Jarvis E.D."/>
            <person name="Hiller M."/>
            <person name="Vernes S.C."/>
            <person name="Myers E.W."/>
            <person name="Teeling E.C."/>
        </authorList>
    </citation>
    <scope>NUCLEOTIDE SEQUENCE [LARGE SCALE GENOMIC DNA]</scope>
    <source>
        <strain evidence="1">MRouAeg1</strain>
        <tissue evidence="1">Muscle</tissue>
    </source>
</reference>
<gene>
    <name evidence="1" type="ORF">HJG63_008765</name>
</gene>
<protein>
    <submittedName>
        <fullName evidence="1">Uncharacterized protein</fullName>
    </submittedName>
</protein>
<proteinExistence type="predicted"/>
<keyword evidence="2" id="KW-1185">Reference proteome</keyword>
<comment type="caution">
    <text evidence="1">The sequence shown here is derived from an EMBL/GenBank/DDBJ whole genome shotgun (WGS) entry which is preliminary data.</text>
</comment>
<dbReference type="EMBL" id="JACASE010000013">
    <property type="protein sequence ID" value="KAF6418741.1"/>
    <property type="molecule type" value="Genomic_DNA"/>
</dbReference>
<dbReference type="AlphaFoldDB" id="A0A7J8D6E9"/>
<sequence length="155" mass="17028">MLTSSKGECFGVADCYRVPSEDSTLPPHCSVPATRKPSLTLRTARPSRRASMSHCARFLPLFFSHQPISIEGVLPDAGVILSADTGPDVQHAAMRGPPKNPEFKKYSCLDEYQNENTNFKNSYRGLSATWKVLDNLGWTGTGRERGAPDSSKQKV</sequence>